<proteinExistence type="predicted"/>
<dbReference type="Proteomes" id="UP000612680">
    <property type="component" value="Chromosome"/>
</dbReference>
<dbReference type="InterPro" id="IPR024344">
    <property type="entry name" value="MDMPI_metal-binding"/>
</dbReference>
<organism evidence="2 3">
    <name type="scientific">Dyadobacter sandarakinus</name>
    <dbReference type="NCBI Taxonomy" id="2747268"/>
    <lineage>
        <taxon>Bacteria</taxon>
        <taxon>Pseudomonadati</taxon>
        <taxon>Bacteroidota</taxon>
        <taxon>Cytophagia</taxon>
        <taxon>Cytophagales</taxon>
        <taxon>Spirosomataceae</taxon>
        <taxon>Dyadobacter</taxon>
    </lineage>
</organism>
<reference evidence="2 3" key="1">
    <citation type="submission" date="2020-06" db="EMBL/GenBank/DDBJ databases">
        <title>Dyadobacter sandarakinus sp. nov., isolated from the soil of the Arctic Yellow River Station.</title>
        <authorList>
            <person name="Zhang Y."/>
            <person name="Peng F."/>
        </authorList>
    </citation>
    <scope>NUCLEOTIDE SEQUENCE [LARGE SCALE GENOMIC DNA]</scope>
    <source>
        <strain evidence="2 3">Q3-56</strain>
    </source>
</reference>
<keyword evidence="2" id="KW-0413">Isomerase</keyword>
<keyword evidence="3" id="KW-1185">Reference proteome</keyword>
<dbReference type="GO" id="GO:0016853">
    <property type="term" value="F:isomerase activity"/>
    <property type="evidence" value="ECO:0007669"/>
    <property type="project" value="UniProtKB-KW"/>
</dbReference>
<dbReference type="SUPFAM" id="SSF109854">
    <property type="entry name" value="DinB/YfiT-like putative metalloenzymes"/>
    <property type="match status" value="1"/>
</dbReference>
<dbReference type="Pfam" id="PF11716">
    <property type="entry name" value="MDMPI_N"/>
    <property type="match status" value="1"/>
</dbReference>
<dbReference type="InterPro" id="IPR017517">
    <property type="entry name" value="Maleyloyr_isom"/>
</dbReference>
<dbReference type="EMBL" id="CP056775">
    <property type="protein sequence ID" value="QRR04087.1"/>
    <property type="molecule type" value="Genomic_DNA"/>
</dbReference>
<accession>A0ABX7IEX4</accession>
<dbReference type="InterPro" id="IPR034660">
    <property type="entry name" value="DinB/YfiT-like"/>
</dbReference>
<evidence type="ECO:0000313" key="2">
    <source>
        <dbReference type="EMBL" id="QRR04087.1"/>
    </source>
</evidence>
<evidence type="ECO:0000259" key="1">
    <source>
        <dbReference type="Pfam" id="PF11716"/>
    </source>
</evidence>
<evidence type="ECO:0000313" key="3">
    <source>
        <dbReference type="Proteomes" id="UP000612680"/>
    </source>
</evidence>
<dbReference type="NCBIfam" id="TIGR03083">
    <property type="entry name" value="maleylpyruvate isomerase family mycothiol-dependent enzyme"/>
    <property type="match status" value="1"/>
</dbReference>
<sequence>MQPCPPISTIPLFPELHDHLIYLLEGLDADQWHAPTVLKGWNVKDIASHIADGHFRRIALYRDHYAAPDIPRIDSYQSLVSYLNELNRDWVTATRRVSPATLLDWIRQAGPEVCRLFQALPPDADAVFPVAWAGQDVSPNWFHIAREYTELWHHQQQIRLAVGEPETLMSVRLYQPLIDTFMRALPHTYRLVEAAEGTLVVFRVTGLPGAWYLHYHAGRWQLAAGSEQLLPAAEVELDGPAAWRIFTKGIPALEAASLVTIRGNAALGEPVLSMCSVMA</sequence>
<dbReference type="Gene3D" id="1.20.120.450">
    <property type="entry name" value="dinb family like domain"/>
    <property type="match status" value="1"/>
</dbReference>
<gene>
    <name evidence="2" type="ORF">HWI92_06915</name>
</gene>
<protein>
    <submittedName>
        <fullName evidence="2">Maleylpyruvate isomerase N-terminal domain-containing protein</fullName>
    </submittedName>
</protein>
<feature type="domain" description="Mycothiol-dependent maleylpyruvate isomerase metal-binding" evidence="1">
    <location>
        <begin position="15"/>
        <end position="158"/>
    </location>
</feature>
<name>A0ABX7IEX4_9BACT</name>